<feature type="compositionally biased region" description="Basic residues" evidence="1">
    <location>
        <begin position="667"/>
        <end position="689"/>
    </location>
</feature>
<feature type="region of interest" description="Disordered" evidence="1">
    <location>
        <begin position="313"/>
        <end position="344"/>
    </location>
</feature>
<dbReference type="AlphaFoldDB" id="A0A0G4G551"/>
<feature type="region of interest" description="Disordered" evidence="1">
    <location>
        <begin position="1"/>
        <end position="155"/>
    </location>
</feature>
<dbReference type="Proteomes" id="UP000041254">
    <property type="component" value="Unassembled WGS sequence"/>
</dbReference>
<dbReference type="InParanoid" id="A0A0G4G551"/>
<feature type="domain" description="START" evidence="2">
    <location>
        <begin position="713"/>
        <end position="907"/>
    </location>
</feature>
<dbReference type="PANTHER" id="PTHR34560:SF1">
    <property type="entry name" value="START DOMAIN-CONTAINING PROTEIN"/>
    <property type="match status" value="1"/>
</dbReference>
<protein>
    <recommendedName>
        <fullName evidence="2">START domain-containing protein</fullName>
    </recommendedName>
</protein>
<feature type="compositionally biased region" description="Low complexity" evidence="1">
    <location>
        <begin position="425"/>
        <end position="441"/>
    </location>
</feature>
<dbReference type="VEuPathDB" id="CryptoDB:Vbra_17068"/>
<dbReference type="SUPFAM" id="SSF55961">
    <property type="entry name" value="Bet v1-like"/>
    <property type="match status" value="1"/>
</dbReference>
<evidence type="ECO:0000256" key="1">
    <source>
        <dbReference type="SAM" id="MobiDB-lite"/>
    </source>
</evidence>
<organism evidence="3 4">
    <name type="scientific">Vitrella brassicaformis (strain CCMP3155)</name>
    <dbReference type="NCBI Taxonomy" id="1169540"/>
    <lineage>
        <taxon>Eukaryota</taxon>
        <taxon>Sar</taxon>
        <taxon>Alveolata</taxon>
        <taxon>Colpodellida</taxon>
        <taxon>Vitrellaceae</taxon>
        <taxon>Vitrella</taxon>
    </lineage>
</organism>
<feature type="compositionally biased region" description="Pro residues" evidence="1">
    <location>
        <begin position="81"/>
        <end position="93"/>
    </location>
</feature>
<dbReference type="PROSITE" id="PS51257">
    <property type="entry name" value="PROKAR_LIPOPROTEIN"/>
    <property type="match status" value="1"/>
</dbReference>
<evidence type="ECO:0000259" key="2">
    <source>
        <dbReference type="Pfam" id="PF01852"/>
    </source>
</evidence>
<dbReference type="InterPro" id="IPR002913">
    <property type="entry name" value="START_lipid-bd_dom"/>
</dbReference>
<feature type="compositionally biased region" description="Low complexity" evidence="1">
    <location>
        <begin position="272"/>
        <end position="284"/>
    </location>
</feature>
<sequence length="946" mass="105568">MMRRKPPKLHESGTQAMPQSASSCRCVPLRSLFRRGRGKDLDKSSQNGQAPEPISHPVVVQEALVEDQAPAEPARTYLQPPKAPIASPTPSPPSEDIGLTLPLPDSPILPPAFNVPLERLPDQDILDEPADEAAVAAAGEEDQPHLRLDDMEPPSQLLMLGEERIVELTGLLDSGRLDDLLEEGGLPSSPHETTPPKPASPQPSLSPSRVNFIAGGVGKALDDDLLSNGTFLDNVEEEEPPQATPVMVIPPLSPTSTPEMRRLEASQQNRQAAGAAAEEAAGDATRQRKRRDHLKDFRDGWQRFVKRGREMMTPAKVRQRSKRPAKDRAADASAGGGEAAKAHPRQASIWDFLAGRSYTQSLSSSNSRPGVCWSMFVHNDSPPPDTGEENFDRTAHTQYYDKAEEPSHSLFLHTEAVKLKREEATSAAEPASPAAADRTAPLEAMSDGSPRDSETGGFIRCFSRVRRKSSGTFTERGSSRDIRDGSGVGLGVGLGVGDSPGRQPHANDPLRGFLASLPDLESLTPRQVVNHLEDIKKEFLSHYEAEKGLTADRLYGLLIKRVEGAQALADKQRWLEPEKDKLNEWIETFRSEPILKLAERKFQVWDMSVDHYKLMKRMEPTEENRKGVDIDPNDWSQLEPILRLAENPDEQPVYPKPEPTNDPQSPQHHHGRGHRHHKRGFGLTHKQRTRGGPTSPEAQHNLTLEELQEKYPAHAWTESIGNKQRKFHYRYRPEPDRSVTTICKGFIPKNTYDVVQIINDKQEQWAPFCHRARKLKSLDRVTQVIQQLYKLPWPLNNRDTIIFGYGNDALDELNTLVLVCVSPDEWVDKETNMFHGVHVPPEGKAMPRVPIRSLLFFLKPCGPDGTILEVYSNVDPGISHVPMFIITEITRRIVVRMFKHIIEACKTFKGESNPQLEFLRARLADVVERKGRPPPLKHNEPAAEGG</sequence>
<dbReference type="PANTHER" id="PTHR34560">
    <property type="entry name" value="POLYKETIDE CYCLASE/DEHYDRASE/LIPID TRANSPORT SUPERFAMILY PROTEIN"/>
    <property type="match status" value="1"/>
</dbReference>
<dbReference type="OrthoDB" id="360784at2759"/>
<evidence type="ECO:0000313" key="4">
    <source>
        <dbReference type="Proteomes" id="UP000041254"/>
    </source>
</evidence>
<reference evidence="3 4" key="1">
    <citation type="submission" date="2014-11" db="EMBL/GenBank/DDBJ databases">
        <authorList>
            <person name="Zhu J."/>
            <person name="Qi W."/>
            <person name="Song R."/>
        </authorList>
    </citation>
    <scope>NUCLEOTIDE SEQUENCE [LARGE SCALE GENOMIC DNA]</scope>
</reference>
<feature type="region of interest" description="Disordered" evidence="1">
    <location>
        <begin position="421"/>
        <end position="457"/>
    </location>
</feature>
<evidence type="ECO:0000313" key="3">
    <source>
        <dbReference type="EMBL" id="CEM23642.1"/>
    </source>
</evidence>
<feature type="region of interest" description="Disordered" evidence="1">
    <location>
        <begin position="648"/>
        <end position="698"/>
    </location>
</feature>
<dbReference type="GO" id="GO:0008289">
    <property type="term" value="F:lipid binding"/>
    <property type="evidence" value="ECO:0007669"/>
    <property type="project" value="InterPro"/>
</dbReference>
<dbReference type="EMBL" id="CDMY01000571">
    <property type="protein sequence ID" value="CEM23642.1"/>
    <property type="molecule type" value="Genomic_DNA"/>
</dbReference>
<gene>
    <name evidence="3" type="ORF">Vbra_17068</name>
</gene>
<dbReference type="Gene3D" id="3.30.530.20">
    <property type="match status" value="1"/>
</dbReference>
<feature type="compositionally biased region" description="Polar residues" evidence="1">
    <location>
        <begin position="12"/>
        <end position="23"/>
    </location>
</feature>
<feature type="region of interest" description="Disordered" evidence="1">
    <location>
        <begin position="236"/>
        <end position="295"/>
    </location>
</feature>
<keyword evidence="4" id="KW-1185">Reference proteome</keyword>
<name>A0A0G4G551_VITBC</name>
<proteinExistence type="predicted"/>
<dbReference type="Pfam" id="PF01852">
    <property type="entry name" value="START"/>
    <property type="match status" value="1"/>
</dbReference>
<accession>A0A0G4G551</accession>
<feature type="region of interest" description="Disordered" evidence="1">
    <location>
        <begin position="177"/>
        <end position="211"/>
    </location>
</feature>
<dbReference type="InterPro" id="IPR023393">
    <property type="entry name" value="START-like_dom_sf"/>
</dbReference>